<dbReference type="Proteomes" id="UP001159427">
    <property type="component" value="Unassembled WGS sequence"/>
</dbReference>
<accession>A0ABN8MMH3</accession>
<sequence>MSVARTKSPMLVGFNNIWRNLPDSLLLHIFCFLSPNEVVLAGEVCRNWNRVSEDELLWKHLLQKTLLNRAGDNIELPVKSSSWFEEYKRIYQTTPVVEGQVLKEHTDEVLHVTFSHDGQLLASSSKDCSVILWRVYDFHRVKMVEKINFEDHNWEYVQFCEFNKTSTLLLVSGVNKMRDLSFRGEIFILQLQGFNAVGVLHCVNSEPYDVFGAWLTERYYISGTFEFMENDSSTSELWANCAYGFSEDYQTKLARVVNYNSSSVRTVLVARPSGKCSSRPTKGSSALQRDDHICLIFTHGTVTYVPHQIVFKWLKLENGDYATRKLSIIRNSHTNSSCMERGRKGEVGYEPCYTEEEHCIETNAHIIGMSLSPDHQFLYVNCRPWQQQDGKDRIAPRLIASPPEISSEITLRVYSLATYKLVGVHTGHEAYTPNDGCFFIFLNVADKFVASGAEDHCAHVWDRHFGTKLATLKGHSNVVNCVAFNPVNQQMLVSASDDQTIRVWRSRQLSKLPVNDSVEVEESYEEISFVEERFLRETNV</sequence>
<dbReference type="SUPFAM" id="SSF81383">
    <property type="entry name" value="F-box domain"/>
    <property type="match status" value="1"/>
</dbReference>
<protein>
    <recommendedName>
        <fullName evidence="2">F-box domain-containing protein</fullName>
    </recommendedName>
</protein>
<feature type="domain" description="F-box" evidence="2">
    <location>
        <begin position="15"/>
        <end position="61"/>
    </location>
</feature>
<dbReference type="Pfam" id="PF12937">
    <property type="entry name" value="F-box-like"/>
    <property type="match status" value="1"/>
</dbReference>
<dbReference type="SUPFAM" id="SSF50978">
    <property type="entry name" value="WD40 repeat-like"/>
    <property type="match status" value="1"/>
</dbReference>
<dbReference type="PROSITE" id="PS50082">
    <property type="entry name" value="WD_REPEATS_2"/>
    <property type="match status" value="2"/>
</dbReference>
<dbReference type="EMBL" id="CALNXI010000600">
    <property type="protein sequence ID" value="CAH3029925.1"/>
    <property type="molecule type" value="Genomic_DNA"/>
</dbReference>
<proteinExistence type="predicted"/>
<dbReference type="InterPro" id="IPR036322">
    <property type="entry name" value="WD40_repeat_dom_sf"/>
</dbReference>
<dbReference type="InterPro" id="IPR036047">
    <property type="entry name" value="F-box-like_dom_sf"/>
</dbReference>
<dbReference type="SMART" id="SM00320">
    <property type="entry name" value="WD40"/>
    <property type="match status" value="3"/>
</dbReference>
<feature type="repeat" description="WD" evidence="1">
    <location>
        <begin position="472"/>
        <end position="504"/>
    </location>
</feature>
<dbReference type="InterPro" id="IPR001810">
    <property type="entry name" value="F-box_dom"/>
</dbReference>
<name>A0ABN8MMH3_9CNID</name>
<keyword evidence="1" id="KW-0853">WD repeat</keyword>
<evidence type="ECO:0000259" key="2">
    <source>
        <dbReference type="PROSITE" id="PS50181"/>
    </source>
</evidence>
<dbReference type="PROSITE" id="PS50181">
    <property type="entry name" value="FBOX"/>
    <property type="match status" value="1"/>
</dbReference>
<organism evidence="3 4">
    <name type="scientific">Porites evermanni</name>
    <dbReference type="NCBI Taxonomy" id="104178"/>
    <lineage>
        <taxon>Eukaryota</taxon>
        <taxon>Metazoa</taxon>
        <taxon>Cnidaria</taxon>
        <taxon>Anthozoa</taxon>
        <taxon>Hexacorallia</taxon>
        <taxon>Scleractinia</taxon>
        <taxon>Fungiina</taxon>
        <taxon>Poritidae</taxon>
        <taxon>Porites</taxon>
    </lineage>
</organism>
<dbReference type="SMART" id="SM00256">
    <property type="entry name" value="FBOX"/>
    <property type="match status" value="1"/>
</dbReference>
<dbReference type="PANTHER" id="PTHR20995">
    <property type="entry name" value="F-BOX/WD REPEAT-CONTAINING PROTEIN 5"/>
    <property type="match status" value="1"/>
</dbReference>
<evidence type="ECO:0000313" key="3">
    <source>
        <dbReference type="EMBL" id="CAH3029925.1"/>
    </source>
</evidence>
<reference evidence="3 4" key="1">
    <citation type="submission" date="2022-05" db="EMBL/GenBank/DDBJ databases">
        <authorList>
            <consortium name="Genoscope - CEA"/>
            <person name="William W."/>
        </authorList>
    </citation>
    <scope>NUCLEOTIDE SEQUENCE [LARGE SCALE GENOMIC DNA]</scope>
</reference>
<dbReference type="PROSITE" id="PS50294">
    <property type="entry name" value="WD_REPEATS_REGION"/>
    <property type="match status" value="2"/>
</dbReference>
<dbReference type="InterPro" id="IPR042508">
    <property type="entry name" value="FBXW5"/>
</dbReference>
<evidence type="ECO:0000313" key="4">
    <source>
        <dbReference type="Proteomes" id="UP001159427"/>
    </source>
</evidence>
<dbReference type="InterPro" id="IPR015943">
    <property type="entry name" value="WD40/YVTN_repeat-like_dom_sf"/>
</dbReference>
<dbReference type="InterPro" id="IPR001680">
    <property type="entry name" value="WD40_rpt"/>
</dbReference>
<dbReference type="Pfam" id="PF00400">
    <property type="entry name" value="WD40"/>
    <property type="match status" value="2"/>
</dbReference>
<feature type="repeat" description="WD" evidence="1">
    <location>
        <begin position="102"/>
        <end position="135"/>
    </location>
</feature>
<evidence type="ECO:0000256" key="1">
    <source>
        <dbReference type="PROSITE-ProRule" id="PRU00221"/>
    </source>
</evidence>
<gene>
    <name evidence="3" type="ORF">PEVE_00037103</name>
</gene>
<dbReference type="PANTHER" id="PTHR20995:SF17">
    <property type="entry name" value="F-BOX_WD REPEAT-CONTAINING PROTEIN 5"/>
    <property type="match status" value="1"/>
</dbReference>
<keyword evidence="4" id="KW-1185">Reference proteome</keyword>
<dbReference type="Gene3D" id="2.130.10.10">
    <property type="entry name" value="YVTN repeat-like/Quinoprotein amine dehydrogenase"/>
    <property type="match status" value="2"/>
</dbReference>
<dbReference type="Gene3D" id="1.20.1280.50">
    <property type="match status" value="1"/>
</dbReference>
<comment type="caution">
    <text evidence="3">The sequence shown here is derived from an EMBL/GenBank/DDBJ whole genome shotgun (WGS) entry which is preliminary data.</text>
</comment>